<dbReference type="CDD" id="cd02872">
    <property type="entry name" value="GH18_chitolectin_chitotriosidase"/>
    <property type="match status" value="1"/>
</dbReference>
<dbReference type="Pfam" id="PF00704">
    <property type="entry name" value="Glyco_hydro_18"/>
    <property type="match status" value="1"/>
</dbReference>
<dbReference type="FunFam" id="3.10.50.10:FF:000001">
    <property type="entry name" value="Chitinase 3-like 1"/>
    <property type="match status" value="1"/>
</dbReference>
<evidence type="ECO:0000259" key="9">
    <source>
        <dbReference type="PROSITE" id="PS50941"/>
    </source>
</evidence>
<sequence>MAEEPLAPVDGQWATWSTWSSCSATCGSGTHSRRRTCTDPAPESGGAPCSGNELEMQACQTGVTCPGDSSGPKWRTDGRCGQQYPAPGATPGECDANSNAPCCSEYGYCGASSEHCACANCADYRLPSVDGGWSGWGAWSPCHGFCGTGREQRTRTCSNPAPQNGGAACQGDASEDRECDTGTTCPPPDSRTYRRVCYHTNWAQYRSEPATFLPEDIDPWLCTHVMYAFAVLQGNRLKAFEANDESTPGQVGMYERTNHAFDSRAPPPYVQDTNPDLKISLAVGGWNVGSGPFSDMVSTPANRAEFVTTSLGFLRQWDFDGLDLDWEYPAQRAGSRPEDKQRFTLLVQELKAAFDAEVLQPGQERLLLSAAVPAGESSVLQGYEVDLISQHLDFINLMTYDLHGSWEAVTGLNSPLYPAAEESGNARKLNQQAAVQVWRAGGAPAEKLNLGIALYGRSFTLSSGDTGLRAPTSGGGTPAQYTQEAGYISYYEICTMLSSGATRVFDAEQKAPYSYLGNQWVGYDDAESIGHKIAFLKQEGLGGSMVWAADLDDFSGQFCNKGRYPLMNLIKDRLEMGVFNASDALDGGWADWTAWTPCSVSCGSGAETRSRTCSNSAPQHGGAACSGDGTEERACQTGVTCPDRGVTL</sequence>
<dbReference type="GO" id="GO:0005576">
    <property type="term" value="C:extracellular region"/>
    <property type="evidence" value="ECO:0000318"/>
    <property type="project" value="GO_Central"/>
</dbReference>
<dbReference type="GO" id="GO:0006032">
    <property type="term" value="P:chitin catabolic process"/>
    <property type="evidence" value="ECO:0000318"/>
    <property type="project" value="GO_Central"/>
</dbReference>
<dbReference type="PROSITE" id="PS51910">
    <property type="entry name" value="GH18_2"/>
    <property type="match status" value="1"/>
</dbReference>
<evidence type="ECO:0000313" key="11">
    <source>
        <dbReference type="Proteomes" id="UP000001554"/>
    </source>
</evidence>
<protein>
    <submittedName>
        <fullName evidence="12">Chitotriosidase-1-like</fullName>
    </submittedName>
</protein>
<evidence type="ECO:0000259" key="10">
    <source>
        <dbReference type="PROSITE" id="PS51910"/>
    </source>
</evidence>
<reference evidence="11" key="1">
    <citation type="journal article" date="2020" name="Nat. Ecol. Evol.">
        <title>Deeply conserved synteny resolves early events in vertebrate evolution.</title>
        <authorList>
            <person name="Simakov O."/>
            <person name="Marletaz F."/>
            <person name="Yue J.X."/>
            <person name="O'Connell B."/>
            <person name="Jenkins J."/>
            <person name="Brandt A."/>
            <person name="Calef R."/>
            <person name="Tung C.H."/>
            <person name="Huang T.K."/>
            <person name="Schmutz J."/>
            <person name="Satoh N."/>
            <person name="Yu J.K."/>
            <person name="Putnam N.H."/>
            <person name="Green R.E."/>
            <person name="Rokhsar D.S."/>
        </authorList>
    </citation>
    <scope>NUCLEOTIDE SEQUENCE [LARGE SCALE GENOMIC DNA]</scope>
    <source>
        <strain evidence="11">S238N-H82</strain>
    </source>
</reference>
<dbReference type="AlphaFoldDB" id="A0A9J7KXC7"/>
<dbReference type="GeneID" id="118413016"/>
<dbReference type="Pfam" id="PF00090">
    <property type="entry name" value="TSP_1"/>
    <property type="match status" value="3"/>
</dbReference>
<dbReference type="InterPro" id="IPR036861">
    <property type="entry name" value="Endochitinase-like_sf"/>
</dbReference>
<dbReference type="GO" id="GO:0005975">
    <property type="term" value="P:carbohydrate metabolic process"/>
    <property type="evidence" value="ECO:0007669"/>
    <property type="project" value="InterPro"/>
</dbReference>
<dbReference type="InterPro" id="IPR017853">
    <property type="entry name" value="GH"/>
</dbReference>
<dbReference type="OMA" id="WASARAC"/>
<evidence type="ECO:0000256" key="3">
    <source>
        <dbReference type="ARBA" id="ARBA00022801"/>
    </source>
</evidence>
<keyword evidence="5 7" id="KW-0326">Glycosidase</keyword>
<dbReference type="InterPro" id="IPR001002">
    <property type="entry name" value="Chitin-bd_1"/>
</dbReference>
<evidence type="ECO:0000256" key="8">
    <source>
        <dbReference type="SAM" id="MobiDB-lite"/>
    </source>
</evidence>
<gene>
    <name evidence="12" type="primary">LOC118413016</name>
</gene>
<feature type="disulfide bond" evidence="6">
    <location>
        <begin position="102"/>
        <end position="116"/>
    </location>
</feature>
<evidence type="ECO:0000256" key="1">
    <source>
        <dbReference type="ARBA" id="ARBA00022669"/>
    </source>
</evidence>
<dbReference type="PROSITE" id="PS50092">
    <property type="entry name" value="TSP1"/>
    <property type="match status" value="3"/>
</dbReference>
<dbReference type="Gene3D" id="3.30.60.10">
    <property type="entry name" value="Endochitinase-like"/>
    <property type="match status" value="1"/>
</dbReference>
<dbReference type="SUPFAM" id="SSF51445">
    <property type="entry name" value="(Trans)glycosidases"/>
    <property type="match status" value="1"/>
</dbReference>
<evidence type="ECO:0000256" key="7">
    <source>
        <dbReference type="RuleBase" id="RU000489"/>
    </source>
</evidence>
<dbReference type="OrthoDB" id="76388at2759"/>
<dbReference type="PROSITE" id="PS01095">
    <property type="entry name" value="GH18_1"/>
    <property type="match status" value="1"/>
</dbReference>
<dbReference type="RefSeq" id="XP_035672026.1">
    <property type="nucleotide sequence ID" value="XM_035816133.1"/>
</dbReference>
<dbReference type="GO" id="GO:0008061">
    <property type="term" value="F:chitin binding"/>
    <property type="evidence" value="ECO:0007669"/>
    <property type="project" value="UniProtKB-UniRule"/>
</dbReference>
<dbReference type="SMART" id="SM00209">
    <property type="entry name" value="TSP1"/>
    <property type="match status" value="3"/>
</dbReference>
<dbReference type="PRINTS" id="PR01705">
    <property type="entry name" value="TSP1REPEAT"/>
</dbReference>
<dbReference type="InterPro" id="IPR001223">
    <property type="entry name" value="Glyco_hydro18_cat"/>
</dbReference>
<evidence type="ECO:0000313" key="12">
    <source>
        <dbReference type="RefSeq" id="XP_035672026.1"/>
    </source>
</evidence>
<dbReference type="FunFam" id="2.20.100.10:FF:000002">
    <property type="entry name" value="Unc-5 netrin receptor C"/>
    <property type="match status" value="2"/>
</dbReference>
<keyword evidence="11" id="KW-1185">Reference proteome</keyword>
<dbReference type="InterPro" id="IPR000884">
    <property type="entry name" value="TSP1_rpt"/>
</dbReference>
<accession>A0A9J7KXC7</accession>
<dbReference type="InterPro" id="IPR029070">
    <property type="entry name" value="Chitinase_insertion_sf"/>
</dbReference>
<dbReference type="PROSITE" id="PS50941">
    <property type="entry name" value="CHIT_BIND_I_2"/>
    <property type="match status" value="1"/>
</dbReference>
<comment type="caution">
    <text evidence="6">Lacks conserved residue(s) required for the propagation of feature annotation.</text>
</comment>
<proteinExistence type="predicted"/>
<dbReference type="SMART" id="SM00636">
    <property type="entry name" value="Glyco_18"/>
    <property type="match status" value="1"/>
</dbReference>
<keyword evidence="1 6" id="KW-0147">Chitin-binding</keyword>
<dbReference type="SUPFAM" id="SSF54556">
    <property type="entry name" value="Chitinase insertion domain"/>
    <property type="match status" value="1"/>
</dbReference>
<feature type="domain" description="GH18" evidence="10">
    <location>
        <begin position="193"/>
        <end position="577"/>
    </location>
</feature>
<keyword evidence="2" id="KW-0677">Repeat</keyword>
<evidence type="ECO:0000256" key="4">
    <source>
        <dbReference type="ARBA" id="ARBA00023157"/>
    </source>
</evidence>
<dbReference type="InterPro" id="IPR036383">
    <property type="entry name" value="TSP1_rpt_sf"/>
</dbReference>
<dbReference type="InterPro" id="IPR001579">
    <property type="entry name" value="Glyco_hydro_18_chit_AS"/>
</dbReference>
<dbReference type="Proteomes" id="UP000001554">
    <property type="component" value="Chromosome 4"/>
</dbReference>
<feature type="domain" description="Chitin-binding type-1" evidence="9">
    <location>
        <begin position="77"/>
        <end position="144"/>
    </location>
</feature>
<evidence type="ECO:0000256" key="2">
    <source>
        <dbReference type="ARBA" id="ARBA00022737"/>
    </source>
</evidence>
<dbReference type="KEGG" id="bfo:118413016"/>
<organism evidence="11 12">
    <name type="scientific">Branchiostoma floridae</name>
    <name type="common">Florida lancelet</name>
    <name type="synonym">Amphioxus</name>
    <dbReference type="NCBI Taxonomy" id="7739"/>
    <lineage>
        <taxon>Eukaryota</taxon>
        <taxon>Metazoa</taxon>
        <taxon>Chordata</taxon>
        <taxon>Cephalochordata</taxon>
        <taxon>Leptocardii</taxon>
        <taxon>Amphioxiformes</taxon>
        <taxon>Branchiostomatidae</taxon>
        <taxon>Branchiostoma</taxon>
    </lineage>
</organism>
<keyword evidence="4 6" id="KW-1015">Disulfide bond</keyword>
<dbReference type="GO" id="GO:0004568">
    <property type="term" value="F:chitinase activity"/>
    <property type="evidence" value="ECO:0000318"/>
    <property type="project" value="GO_Central"/>
</dbReference>
<dbReference type="Gene3D" id="2.20.100.10">
    <property type="entry name" value="Thrombospondin type-1 (TSP1) repeat"/>
    <property type="match status" value="3"/>
</dbReference>
<name>A0A9J7KXC7_BRAFL</name>
<feature type="region of interest" description="Disordered" evidence="8">
    <location>
        <begin position="157"/>
        <end position="184"/>
    </location>
</feature>
<dbReference type="InterPro" id="IPR050314">
    <property type="entry name" value="Glycosyl_Hydrlase_18"/>
</dbReference>
<dbReference type="InterPro" id="IPR011583">
    <property type="entry name" value="Chitinase_II/V-like_cat"/>
</dbReference>
<dbReference type="PANTHER" id="PTHR11177">
    <property type="entry name" value="CHITINASE"/>
    <property type="match status" value="1"/>
</dbReference>
<dbReference type="SUPFAM" id="SSF82895">
    <property type="entry name" value="TSP-1 type 1 repeat"/>
    <property type="match status" value="3"/>
</dbReference>
<dbReference type="Gene3D" id="3.20.20.80">
    <property type="entry name" value="Glycosidases"/>
    <property type="match status" value="1"/>
</dbReference>
<dbReference type="FunFam" id="3.20.20.80:FF:000553">
    <property type="entry name" value="Uncharacterized protein"/>
    <property type="match status" value="1"/>
</dbReference>
<feature type="region of interest" description="Disordered" evidence="8">
    <location>
        <begin position="611"/>
        <end position="632"/>
    </location>
</feature>
<dbReference type="PANTHER" id="PTHR11177:SF317">
    <property type="entry name" value="CHITINASE 12-RELATED"/>
    <property type="match status" value="1"/>
</dbReference>
<dbReference type="Gene3D" id="3.10.50.10">
    <property type="match status" value="1"/>
</dbReference>
<evidence type="ECO:0000256" key="5">
    <source>
        <dbReference type="ARBA" id="ARBA00023295"/>
    </source>
</evidence>
<keyword evidence="3 7" id="KW-0378">Hydrolase</keyword>
<dbReference type="CDD" id="cd10909">
    <property type="entry name" value="ChtBD1_GH18_2"/>
    <property type="match status" value="1"/>
</dbReference>
<reference evidence="12" key="2">
    <citation type="submission" date="2025-08" db="UniProtKB">
        <authorList>
            <consortium name="RefSeq"/>
        </authorList>
    </citation>
    <scope>IDENTIFICATION</scope>
    <source>
        <strain evidence="12">S238N-H82</strain>
        <tissue evidence="12">Testes</tissue>
    </source>
</reference>
<evidence type="ECO:0000256" key="6">
    <source>
        <dbReference type="PROSITE-ProRule" id="PRU00261"/>
    </source>
</evidence>
<dbReference type="FunFam" id="2.20.100.10:FF:000007">
    <property type="entry name" value="Thrombospondin 1"/>
    <property type="match status" value="1"/>
</dbReference>